<comment type="caution">
    <text evidence="17">The sequence shown here is derived from an EMBL/GenBank/DDBJ whole genome shotgun (WGS) entry which is preliminary data.</text>
</comment>
<name>A0ABN9Y978_9DINO</name>
<keyword evidence="11" id="KW-0325">Glycoprotein</keyword>
<keyword evidence="6" id="KW-0106">Calcium</keyword>
<keyword evidence="10 15" id="KW-0472">Membrane</keyword>
<dbReference type="PANTHER" id="PTHR45628">
    <property type="entry name" value="VOLTAGE-DEPENDENT CALCIUM CHANNEL TYPE A SUBUNIT ALPHA-1"/>
    <property type="match status" value="1"/>
</dbReference>
<protein>
    <recommendedName>
        <fullName evidence="16">Ion transport domain-containing protein</fullName>
    </recommendedName>
</protein>
<evidence type="ECO:0000256" key="15">
    <source>
        <dbReference type="SAM" id="Phobius"/>
    </source>
</evidence>
<feature type="coiled-coil region" evidence="13">
    <location>
        <begin position="105"/>
        <end position="139"/>
    </location>
</feature>
<dbReference type="Gene3D" id="1.20.120.350">
    <property type="entry name" value="Voltage-gated potassium channels. Chain C"/>
    <property type="match status" value="1"/>
</dbReference>
<keyword evidence="2" id="KW-0813">Transport</keyword>
<evidence type="ECO:0000256" key="4">
    <source>
        <dbReference type="ARBA" id="ARBA00022673"/>
    </source>
</evidence>
<evidence type="ECO:0000313" key="17">
    <source>
        <dbReference type="EMBL" id="CAK0909221.1"/>
    </source>
</evidence>
<evidence type="ECO:0000256" key="3">
    <source>
        <dbReference type="ARBA" id="ARBA00022568"/>
    </source>
</evidence>
<keyword evidence="7" id="KW-0851">Voltage-gated channel</keyword>
<evidence type="ECO:0000256" key="10">
    <source>
        <dbReference type="ARBA" id="ARBA00023136"/>
    </source>
</evidence>
<dbReference type="SUPFAM" id="SSF81324">
    <property type="entry name" value="Voltage-gated potassium channels"/>
    <property type="match status" value="1"/>
</dbReference>
<reference evidence="17" key="1">
    <citation type="submission" date="2023-10" db="EMBL/GenBank/DDBJ databases">
        <authorList>
            <person name="Chen Y."/>
            <person name="Shah S."/>
            <person name="Dougan E. K."/>
            <person name="Thang M."/>
            <person name="Chan C."/>
        </authorList>
    </citation>
    <scope>NUCLEOTIDE SEQUENCE [LARGE SCALE GENOMIC DNA]</scope>
</reference>
<keyword evidence="13" id="KW-0175">Coiled coil</keyword>
<keyword evidence="3" id="KW-0109">Calcium transport</keyword>
<keyword evidence="8 15" id="KW-1133">Transmembrane helix</keyword>
<evidence type="ECO:0000256" key="13">
    <source>
        <dbReference type="SAM" id="Coils"/>
    </source>
</evidence>
<feature type="region of interest" description="Disordered" evidence="14">
    <location>
        <begin position="290"/>
        <end position="358"/>
    </location>
</feature>
<evidence type="ECO:0000256" key="1">
    <source>
        <dbReference type="ARBA" id="ARBA00004141"/>
    </source>
</evidence>
<dbReference type="EMBL" id="CAUYUJ010022159">
    <property type="protein sequence ID" value="CAK0909221.1"/>
    <property type="molecule type" value="Genomic_DNA"/>
</dbReference>
<keyword evidence="4" id="KW-0107">Calcium channel</keyword>
<feature type="transmembrane region" description="Helical" evidence="15">
    <location>
        <begin position="472"/>
        <end position="491"/>
    </location>
</feature>
<evidence type="ECO:0000256" key="9">
    <source>
        <dbReference type="ARBA" id="ARBA00023065"/>
    </source>
</evidence>
<organism evidence="17 18">
    <name type="scientific">Prorocentrum cordatum</name>
    <dbReference type="NCBI Taxonomy" id="2364126"/>
    <lineage>
        <taxon>Eukaryota</taxon>
        <taxon>Sar</taxon>
        <taxon>Alveolata</taxon>
        <taxon>Dinophyceae</taxon>
        <taxon>Prorocentrales</taxon>
        <taxon>Prorocentraceae</taxon>
        <taxon>Prorocentrum</taxon>
    </lineage>
</organism>
<feature type="region of interest" description="Disordered" evidence="14">
    <location>
        <begin position="79"/>
        <end position="99"/>
    </location>
</feature>
<feature type="compositionally biased region" description="Polar residues" evidence="14">
    <location>
        <begin position="347"/>
        <end position="358"/>
    </location>
</feature>
<keyword evidence="5 15" id="KW-0812">Transmembrane</keyword>
<dbReference type="Proteomes" id="UP001189429">
    <property type="component" value="Unassembled WGS sequence"/>
</dbReference>
<dbReference type="PANTHER" id="PTHR45628:SF7">
    <property type="entry name" value="VOLTAGE-DEPENDENT CALCIUM CHANNEL TYPE A SUBUNIT ALPHA-1"/>
    <property type="match status" value="1"/>
</dbReference>
<evidence type="ECO:0000256" key="6">
    <source>
        <dbReference type="ARBA" id="ARBA00022837"/>
    </source>
</evidence>
<evidence type="ECO:0000256" key="2">
    <source>
        <dbReference type="ARBA" id="ARBA00022448"/>
    </source>
</evidence>
<sequence length="617" mass="68043">MAGAGVLRKLWSRCSQCQTCEWNAVLLSRQLACNRCGNTVELYRGRKRGVRFSLAESDDEHFYDVASDSGGENVQLRKPVPPGFLKKGTTGAGKGSKGTSVRGLLQQALEAAKDDDELKRDLQNQLAKLEKEEQGSTEQQLAEADGAREEALKAEANRLSEATLKAAVQRTKDSGRRDIATFYPNVTSLTDKAWKFISAKPTAFGHWAIVESHIHLGSELNSLAREAKKVNLRTAVNPARRTMRPVSISNEPKANEGGEELVPQALAQVNMVERFWPPHDNQWEFVGVNELTGEGSPPAAPSPSSPAGRTHLGAPPAEGPSREPPRVSLPPRATQRKRPSGGWRLQAGTSPPGGQTTASALSRFSMMTSRSVSSRVSTFSAMRPSCVSLKGLWQFNRAVRRTEGSMRMLSTVLSMDKEESSLTWFVKSRRFTVLIACLIIQPTVFIGVETQLLSSQAYRGSGSEQTLHALSAANYALTLLFTLEITARLYVFRADFFVEERIWNLFDLLILFLALVEVALEFGMYAISGGGGGSFFDSGGTAKLLRLFRLTRLLRLVRTFRQLKPLRMLVHSIYCAAKSVFWALMLLFMIVYSFGVILTQAVTEHTKGGRQVEDKKP</sequence>
<dbReference type="InterPro" id="IPR005821">
    <property type="entry name" value="Ion_trans_dom"/>
</dbReference>
<evidence type="ECO:0000256" key="7">
    <source>
        <dbReference type="ARBA" id="ARBA00022882"/>
    </source>
</evidence>
<evidence type="ECO:0000313" key="18">
    <source>
        <dbReference type="Proteomes" id="UP001189429"/>
    </source>
</evidence>
<evidence type="ECO:0000256" key="14">
    <source>
        <dbReference type="SAM" id="MobiDB-lite"/>
    </source>
</evidence>
<evidence type="ECO:0000256" key="12">
    <source>
        <dbReference type="ARBA" id="ARBA00023303"/>
    </source>
</evidence>
<keyword evidence="12" id="KW-0407">Ion channel</keyword>
<gene>
    <name evidence="17" type="ORF">PCOR1329_LOCUS83694</name>
</gene>
<evidence type="ECO:0000256" key="5">
    <source>
        <dbReference type="ARBA" id="ARBA00022692"/>
    </source>
</evidence>
<evidence type="ECO:0000256" key="8">
    <source>
        <dbReference type="ARBA" id="ARBA00022989"/>
    </source>
</evidence>
<feature type="transmembrane region" description="Helical" evidence="15">
    <location>
        <begin position="580"/>
        <end position="602"/>
    </location>
</feature>
<dbReference type="InterPro" id="IPR027359">
    <property type="entry name" value="Volt_channel_dom_sf"/>
</dbReference>
<dbReference type="Pfam" id="PF00520">
    <property type="entry name" value="Ion_trans"/>
    <property type="match status" value="1"/>
</dbReference>
<evidence type="ECO:0000256" key="11">
    <source>
        <dbReference type="ARBA" id="ARBA00023180"/>
    </source>
</evidence>
<feature type="domain" description="Ion transport" evidence="16">
    <location>
        <begin position="429"/>
        <end position="602"/>
    </location>
</feature>
<keyword evidence="9" id="KW-0406">Ion transport</keyword>
<proteinExistence type="predicted"/>
<comment type="subcellular location">
    <subcellularLocation>
        <location evidence="1">Membrane</location>
        <topology evidence="1">Multi-pass membrane protein</topology>
    </subcellularLocation>
</comment>
<feature type="transmembrane region" description="Helical" evidence="15">
    <location>
        <begin position="503"/>
        <end position="527"/>
    </location>
</feature>
<evidence type="ECO:0000259" key="16">
    <source>
        <dbReference type="Pfam" id="PF00520"/>
    </source>
</evidence>
<feature type="transmembrane region" description="Helical" evidence="15">
    <location>
        <begin position="431"/>
        <end position="452"/>
    </location>
</feature>
<keyword evidence="18" id="KW-1185">Reference proteome</keyword>
<accession>A0ABN9Y978</accession>
<dbReference type="InterPro" id="IPR050599">
    <property type="entry name" value="VDCC_alpha-1_subunit"/>
</dbReference>